<keyword evidence="4 6" id="KW-1133">Transmembrane helix</keyword>
<comment type="similarity">
    <text evidence="2">Belongs to the EamA transporter family.</text>
</comment>
<dbReference type="Pfam" id="PF00892">
    <property type="entry name" value="EamA"/>
    <property type="match status" value="2"/>
</dbReference>
<feature type="transmembrane region" description="Helical" evidence="6">
    <location>
        <begin position="148"/>
        <end position="169"/>
    </location>
</feature>
<evidence type="ECO:0000256" key="5">
    <source>
        <dbReference type="ARBA" id="ARBA00023136"/>
    </source>
</evidence>
<organism evidence="8 9">
    <name type="scientific">Tumebacillus lacus</name>
    <dbReference type="NCBI Taxonomy" id="2995335"/>
    <lineage>
        <taxon>Bacteria</taxon>
        <taxon>Bacillati</taxon>
        <taxon>Bacillota</taxon>
        <taxon>Bacilli</taxon>
        <taxon>Bacillales</taxon>
        <taxon>Alicyclobacillaceae</taxon>
        <taxon>Tumebacillus</taxon>
    </lineage>
</organism>
<sequence>MNRFYLGVCLILLSSVGFGVIPIFAKYAYQGGANVATILFVRFAVASLIFFLYLWWRRRLRVSLTKKQWASLFVFGGVVYALISTWYFEALHYISGSLATLLLYTYPLFVVVLSIWWEKSGFSKSTLSAILLSLLGLAVVLGTNYGEIHYYGVFLAMIASVGYAVHIVLMNRMVKAMPPLLTSAFMMLFTTVTLFVIALWTGTLDFQFNGVAWLSIIGLSFASTILSLLTFFVGLEMVGSTNASILSMMEPLITIVLSVLILGETFTGVQMIGAVVVIAGAVIVVRSQGRSQGKVEINHSA</sequence>
<dbReference type="PANTHER" id="PTHR32322">
    <property type="entry name" value="INNER MEMBRANE TRANSPORTER"/>
    <property type="match status" value="1"/>
</dbReference>
<comment type="caution">
    <text evidence="8">The sequence shown here is derived from an EMBL/GenBank/DDBJ whole genome shotgun (WGS) entry which is preliminary data.</text>
</comment>
<proteinExistence type="inferred from homology"/>
<feature type="transmembrane region" description="Helical" evidence="6">
    <location>
        <begin position="245"/>
        <end position="262"/>
    </location>
</feature>
<evidence type="ECO:0000256" key="2">
    <source>
        <dbReference type="ARBA" id="ARBA00007362"/>
    </source>
</evidence>
<feature type="transmembrane region" description="Helical" evidence="6">
    <location>
        <begin position="212"/>
        <end position="233"/>
    </location>
</feature>
<evidence type="ECO:0000313" key="9">
    <source>
        <dbReference type="Proteomes" id="UP001208017"/>
    </source>
</evidence>
<gene>
    <name evidence="8" type="ORF">OS242_13375</name>
</gene>
<evidence type="ECO:0000313" key="8">
    <source>
        <dbReference type="EMBL" id="MCX7570934.1"/>
    </source>
</evidence>
<feature type="transmembrane region" description="Helical" evidence="6">
    <location>
        <begin position="35"/>
        <end position="56"/>
    </location>
</feature>
<dbReference type="SUPFAM" id="SSF103481">
    <property type="entry name" value="Multidrug resistance efflux transporter EmrE"/>
    <property type="match status" value="2"/>
</dbReference>
<evidence type="ECO:0000256" key="3">
    <source>
        <dbReference type="ARBA" id="ARBA00022692"/>
    </source>
</evidence>
<evidence type="ECO:0000256" key="4">
    <source>
        <dbReference type="ARBA" id="ARBA00022989"/>
    </source>
</evidence>
<dbReference type="Proteomes" id="UP001208017">
    <property type="component" value="Unassembled WGS sequence"/>
</dbReference>
<feature type="transmembrane region" description="Helical" evidence="6">
    <location>
        <begin position="268"/>
        <end position="285"/>
    </location>
</feature>
<accession>A0ABT3X852</accession>
<dbReference type="InterPro" id="IPR037185">
    <property type="entry name" value="EmrE-like"/>
</dbReference>
<dbReference type="PANTHER" id="PTHR32322:SF2">
    <property type="entry name" value="EAMA DOMAIN-CONTAINING PROTEIN"/>
    <property type="match status" value="1"/>
</dbReference>
<dbReference type="RefSeq" id="WP_267152178.1">
    <property type="nucleotide sequence ID" value="NZ_JAPMLT010000007.1"/>
</dbReference>
<comment type="subcellular location">
    <subcellularLocation>
        <location evidence="1">Endomembrane system</location>
        <topology evidence="1">Multi-pass membrane protein</topology>
    </subcellularLocation>
</comment>
<keyword evidence="3 6" id="KW-0812">Transmembrane</keyword>
<keyword evidence="9" id="KW-1185">Reference proteome</keyword>
<dbReference type="EMBL" id="JAPMLT010000007">
    <property type="protein sequence ID" value="MCX7570934.1"/>
    <property type="molecule type" value="Genomic_DNA"/>
</dbReference>
<protein>
    <submittedName>
        <fullName evidence="8">DMT family transporter</fullName>
    </submittedName>
</protein>
<feature type="domain" description="EamA" evidence="7">
    <location>
        <begin position="6"/>
        <end position="141"/>
    </location>
</feature>
<evidence type="ECO:0000256" key="1">
    <source>
        <dbReference type="ARBA" id="ARBA00004127"/>
    </source>
</evidence>
<name>A0ABT3X852_9BACL</name>
<dbReference type="InterPro" id="IPR000620">
    <property type="entry name" value="EamA_dom"/>
</dbReference>
<feature type="transmembrane region" description="Helical" evidence="6">
    <location>
        <begin position="94"/>
        <end position="117"/>
    </location>
</feature>
<dbReference type="InterPro" id="IPR050638">
    <property type="entry name" value="AA-Vitamin_Transporters"/>
</dbReference>
<feature type="domain" description="EamA" evidence="7">
    <location>
        <begin position="151"/>
        <end position="285"/>
    </location>
</feature>
<evidence type="ECO:0000256" key="6">
    <source>
        <dbReference type="SAM" id="Phobius"/>
    </source>
</evidence>
<feature type="transmembrane region" description="Helical" evidence="6">
    <location>
        <begin position="124"/>
        <end position="142"/>
    </location>
</feature>
<keyword evidence="5 6" id="KW-0472">Membrane</keyword>
<reference evidence="8 9" key="1">
    <citation type="submission" date="2022-11" db="EMBL/GenBank/DDBJ databases">
        <title>Study of microbial diversity in lake waters.</title>
        <authorList>
            <person name="Zhang J."/>
        </authorList>
    </citation>
    <scope>NUCLEOTIDE SEQUENCE [LARGE SCALE GENOMIC DNA]</scope>
    <source>
        <strain evidence="8 9">DT12</strain>
    </source>
</reference>
<evidence type="ECO:0000259" key="7">
    <source>
        <dbReference type="Pfam" id="PF00892"/>
    </source>
</evidence>
<feature type="transmembrane region" description="Helical" evidence="6">
    <location>
        <begin position="181"/>
        <end position="200"/>
    </location>
</feature>
<feature type="transmembrane region" description="Helical" evidence="6">
    <location>
        <begin position="68"/>
        <end position="88"/>
    </location>
</feature>